<keyword evidence="2" id="KW-1185">Reference proteome</keyword>
<evidence type="ECO:0000313" key="2">
    <source>
        <dbReference type="Proteomes" id="UP000218164"/>
    </source>
</evidence>
<gene>
    <name evidence="1" type="ORF">ASJ81_04420</name>
</gene>
<comment type="caution">
    <text evidence="1">The sequence shown here is derived from an EMBL/GenBank/DDBJ whole genome shotgun (WGS) entry which is preliminary data.</text>
</comment>
<proteinExistence type="predicted"/>
<dbReference type="EMBL" id="LMVP01000146">
    <property type="protein sequence ID" value="PAV12976.1"/>
    <property type="molecule type" value="Genomic_DNA"/>
</dbReference>
<name>A0A2A2HUK6_9EURY</name>
<protein>
    <submittedName>
        <fullName evidence="1">Uncharacterized protein</fullName>
    </submittedName>
</protein>
<sequence>MSNGRLESPNLDDRTWQDIVNEARVLIPKYAPEWTDHNPSDLGITLIELFAWIVEGMIYRLNRVPEKNYIEFLNLLGITRDPAVPASTFLTYGLAPGTAPETTSAIVPKGSLAATQQTETEEGIVFETDDNLYLLPINLQTAFIRDEKSNYQDVTANLITSPLSKMTLSILGSLLGQKNESKMIILGFDTSSDKEISLLFGFDKPVKMDNNGVPIGITLSYSPKYTDKNELPPGSWSKIENKNIIDETNTFQKNGRFSFKVPDDWSSQKPKDWEGSFPPQTKDDIKNESLYWIGIKIDNFREDDINIDLHHILFNSVSATNAITITQPEFLGVSNGKPFQSFELKNRLLFKRPRTMNPYDHLVVQVRKPQVGGGFGEWETWALCDDFNRGPGNCYRLDPVTGKISFGNYDSTTSPEGYGTIPPIDCEIRAQTYRYVEGGVKGNVPPNTVNSMRTYVAGVISVTNPGAAEGGFDEEDIEETKRRGPEILRNRYRAITVEDYEYLVKEATPAVKKVRCLPPRLFSQYDCLPSAKIGDPWTFGGLNRSTGNVNVIIVPDASLSDRAPKPSEELIQQVSDYLDERRTLTSKLLVTYPRYLPIHVTVTINIWQKAVDIGLTPDPRKSDQLKNEIKEKIKKFLHPVLGGPEGNGWEVGQDITISTLFDYIEPGSDIGFISDLSINAQTPLYIPPTRPFSLDTDPGVWVELADYEIICSSESHSVEVTML</sequence>
<accession>A0A2A2HUK6</accession>
<dbReference type="RefSeq" id="WP_095644169.1">
    <property type="nucleotide sequence ID" value="NZ_LMVP01000146.1"/>
</dbReference>
<evidence type="ECO:0000313" key="1">
    <source>
        <dbReference type="EMBL" id="PAV12976.1"/>
    </source>
</evidence>
<dbReference type="AlphaFoldDB" id="A0A2A2HUK6"/>
<reference evidence="1 2" key="1">
    <citation type="journal article" date="2017" name="BMC Genomics">
        <title>Genomic analysis of methanogenic archaea reveals a shift towards energy conservation.</title>
        <authorList>
            <person name="Gilmore S.P."/>
            <person name="Henske J.K."/>
            <person name="Sexton J.A."/>
            <person name="Solomon K.V."/>
            <person name="Seppala S."/>
            <person name="Yoo J.I."/>
            <person name="Huyett L.M."/>
            <person name="Pressman A."/>
            <person name="Cogan J.Z."/>
            <person name="Kivenson V."/>
            <person name="Peng X."/>
            <person name="Tan Y."/>
            <person name="Valentine D.L."/>
            <person name="O'Malley M.A."/>
        </authorList>
    </citation>
    <scope>NUCLEOTIDE SEQUENCE [LARGE SCALE GENOMIC DNA]</scope>
    <source>
        <strain evidence="1 2">MC-15</strain>
    </source>
</reference>
<dbReference type="Proteomes" id="UP000218164">
    <property type="component" value="Unassembled WGS sequence"/>
</dbReference>
<organism evidence="1 2">
    <name type="scientific">Methanosarcina spelaei</name>
    <dbReference type="NCBI Taxonomy" id="1036679"/>
    <lineage>
        <taxon>Archaea</taxon>
        <taxon>Methanobacteriati</taxon>
        <taxon>Methanobacteriota</taxon>
        <taxon>Stenosarchaea group</taxon>
        <taxon>Methanomicrobia</taxon>
        <taxon>Methanosarcinales</taxon>
        <taxon>Methanosarcinaceae</taxon>
        <taxon>Methanosarcina</taxon>
    </lineage>
</organism>
<dbReference type="OrthoDB" id="148267at2157"/>